<evidence type="ECO:0000256" key="4">
    <source>
        <dbReference type="ARBA" id="ARBA00022980"/>
    </source>
</evidence>
<feature type="domain" description="S1 motif" evidence="7">
    <location>
        <begin position="297"/>
        <end position="367"/>
    </location>
</feature>
<dbReference type="CDD" id="cd05687">
    <property type="entry name" value="S1_RPS1_repeat_ec1_hs1"/>
    <property type="match status" value="1"/>
</dbReference>
<dbReference type="Gene3D" id="2.40.50.140">
    <property type="entry name" value="Nucleic acid-binding proteins"/>
    <property type="match status" value="6"/>
</dbReference>
<feature type="domain" description="S1 motif" evidence="7">
    <location>
        <begin position="212"/>
        <end position="280"/>
    </location>
</feature>
<dbReference type="InterPro" id="IPR050437">
    <property type="entry name" value="Ribos_protein_bS1-like"/>
</dbReference>
<comment type="similarity">
    <text evidence="1 6">Belongs to the bacterial ribosomal protein bS1 family.</text>
</comment>
<dbReference type="InterPro" id="IPR003029">
    <property type="entry name" value="S1_domain"/>
</dbReference>
<organism evidence="8 9">
    <name type="scientific">Flectobacillus longus</name>
    <dbReference type="NCBI Taxonomy" id="2984207"/>
    <lineage>
        <taxon>Bacteria</taxon>
        <taxon>Pseudomonadati</taxon>
        <taxon>Bacteroidota</taxon>
        <taxon>Cytophagia</taxon>
        <taxon>Cytophagales</taxon>
        <taxon>Flectobacillaceae</taxon>
        <taxon>Flectobacillus</taxon>
    </lineage>
</organism>
<comment type="function">
    <text evidence="6">Binds mRNA; thus facilitating recognition of the initiation point. It is needed to translate mRNA with a short Shine-Dalgarno (SD) purine-rich sequence.</text>
</comment>
<dbReference type="InterPro" id="IPR012340">
    <property type="entry name" value="NA-bd_OB-fold"/>
</dbReference>
<dbReference type="SMART" id="SM00316">
    <property type="entry name" value="S1"/>
    <property type="match status" value="6"/>
</dbReference>
<dbReference type="NCBIfam" id="NF004953">
    <property type="entry name" value="PRK06299.1-3"/>
    <property type="match status" value="1"/>
</dbReference>
<evidence type="ECO:0000256" key="3">
    <source>
        <dbReference type="ARBA" id="ARBA00022884"/>
    </source>
</evidence>
<keyword evidence="2" id="KW-0677">Repeat</keyword>
<dbReference type="PANTHER" id="PTHR10724:SF7">
    <property type="entry name" value="SMALL RIBOSOMAL SUBUNIT PROTEIN BS1C"/>
    <property type="match status" value="1"/>
</dbReference>
<evidence type="ECO:0000313" key="8">
    <source>
        <dbReference type="EMBL" id="MDI9866728.1"/>
    </source>
</evidence>
<dbReference type="GO" id="GO:0005840">
    <property type="term" value="C:ribosome"/>
    <property type="evidence" value="ECO:0007669"/>
    <property type="project" value="UniProtKB-KW"/>
</dbReference>
<evidence type="ECO:0000256" key="6">
    <source>
        <dbReference type="PIRNR" id="PIRNR002111"/>
    </source>
</evidence>
<dbReference type="CDD" id="cd05688">
    <property type="entry name" value="S1_RPS1_repeat_ec3"/>
    <property type="match status" value="1"/>
</dbReference>
<keyword evidence="4 6" id="KW-0689">Ribosomal protein</keyword>
<reference evidence="8 9" key="1">
    <citation type="submission" date="2023-05" db="EMBL/GenBank/DDBJ databases">
        <title>Novel species of genus Flectobacillus isolated from stream in China.</title>
        <authorList>
            <person name="Lu H."/>
        </authorList>
    </citation>
    <scope>NUCLEOTIDE SEQUENCE [LARGE SCALE GENOMIC DNA]</scope>
    <source>
        <strain evidence="8 9">DC10W</strain>
    </source>
</reference>
<proteinExistence type="inferred from homology"/>
<dbReference type="PROSITE" id="PS50126">
    <property type="entry name" value="S1"/>
    <property type="match status" value="6"/>
</dbReference>
<dbReference type="PIRSF" id="PIRSF002111">
    <property type="entry name" value="RpsA"/>
    <property type="match status" value="1"/>
</dbReference>
<dbReference type="CDD" id="cd04465">
    <property type="entry name" value="S1_RPS1_repeat_ec2_hs2"/>
    <property type="match status" value="1"/>
</dbReference>
<feature type="domain" description="S1 motif" evidence="7">
    <location>
        <begin position="125"/>
        <end position="191"/>
    </location>
</feature>
<keyword evidence="9" id="KW-1185">Reference proteome</keyword>
<evidence type="ECO:0000259" key="7">
    <source>
        <dbReference type="PROSITE" id="PS50126"/>
    </source>
</evidence>
<dbReference type="EMBL" id="JASHID010000019">
    <property type="protein sequence ID" value="MDI9866728.1"/>
    <property type="molecule type" value="Genomic_DNA"/>
</dbReference>
<dbReference type="InterPro" id="IPR035104">
    <property type="entry name" value="Ribosomal_protein_S1-like"/>
</dbReference>
<dbReference type="Pfam" id="PF00575">
    <property type="entry name" value="S1"/>
    <property type="match status" value="6"/>
</dbReference>
<dbReference type="RefSeq" id="WP_283371483.1">
    <property type="nucleotide sequence ID" value="NZ_JASHID010000019.1"/>
</dbReference>
<evidence type="ECO:0000313" key="9">
    <source>
        <dbReference type="Proteomes" id="UP001236569"/>
    </source>
</evidence>
<evidence type="ECO:0000256" key="5">
    <source>
        <dbReference type="ARBA" id="ARBA00023274"/>
    </source>
</evidence>
<evidence type="ECO:0000256" key="1">
    <source>
        <dbReference type="ARBA" id="ARBA00006767"/>
    </source>
</evidence>
<name>A0ABT6YUD9_9BACT</name>
<dbReference type="Proteomes" id="UP001236569">
    <property type="component" value="Unassembled WGS sequence"/>
</dbReference>
<feature type="domain" description="S1 motif" evidence="7">
    <location>
        <begin position="386"/>
        <end position="456"/>
    </location>
</feature>
<dbReference type="SUPFAM" id="SSF50249">
    <property type="entry name" value="Nucleic acid-binding proteins"/>
    <property type="match status" value="6"/>
</dbReference>
<evidence type="ECO:0000256" key="2">
    <source>
        <dbReference type="ARBA" id="ARBA00022737"/>
    </source>
</evidence>
<gene>
    <name evidence="8" type="primary">rpsA</name>
    <name evidence="8" type="ORF">QM480_20490</name>
</gene>
<dbReference type="PANTHER" id="PTHR10724">
    <property type="entry name" value="30S RIBOSOMAL PROTEIN S1"/>
    <property type="match status" value="1"/>
</dbReference>
<sequence length="601" mass="67112">MANQLADFDWDLVGTKGIGGGYSTEERARLEALIEGTLNLVTEKEVVKGTVVGITDREVILNIGFKSDGMVPTSEFRDMPELKVGDVVDVYVENQEDKAGQLILSRKLAKVMTAWKNIEEALEQDIVIDGFVKRRTKGGLIVDIFGVEAFLPGSQIDVKPIRDFDIFVGKKMEVKVVKINHANDNVVVSHKVLIEKDLEEQRQLILNNLEKGQVLEGVIKNMTNFGVFIDLGGVDGLLHITDISWGRINHPQELLKLDQKIQVVVLDFDENKKRISLGMKQLQAHPWDALAATVEIGSKVKGKVVNVADYGAFLEVLPGVEGLIHVSEMSWSQHLRNPQDFLKVSDEIEAVVLTLDRSERKMSLGIKQLTEDPWTKQDLLSKYAVGTKHTGTVRNLTNFGLFLELEEGIDGLVHVSDLSWTKKIKHPSEFIKVGEKLDVVVLELDAENRRLALGHKQLEENPWDTFESIFTVGSVHKATIVAKNDKGATLELPYGIEGSAQLKQLVKEDGSVAETGEQLDFKVIEFNKEDRKIALSHTRIFNDVKEEAIQEEKKKTAKDVEKVTSTVEKSTLGDLDALTALKAQMEDSAREEAKKKLEKKK</sequence>
<comment type="caution">
    <text evidence="8">The sequence shown here is derived from an EMBL/GenBank/DDBJ whole genome shotgun (WGS) entry which is preliminary data.</text>
</comment>
<protein>
    <recommendedName>
        <fullName evidence="6">30S ribosomal protein S1</fullName>
    </recommendedName>
</protein>
<feature type="domain" description="S1 motif" evidence="7">
    <location>
        <begin position="473"/>
        <end position="538"/>
    </location>
</feature>
<keyword evidence="5 6" id="KW-0687">Ribonucleoprotein</keyword>
<accession>A0ABT6YUD9</accession>
<feature type="domain" description="S1 motif" evidence="7">
    <location>
        <begin position="44"/>
        <end position="107"/>
    </location>
</feature>
<dbReference type="InterPro" id="IPR000110">
    <property type="entry name" value="Ribosomal_bS1"/>
</dbReference>
<keyword evidence="3 6" id="KW-0694">RNA-binding</keyword>
<dbReference type="PRINTS" id="PR00681">
    <property type="entry name" value="RIBOSOMALS1"/>
</dbReference>